<dbReference type="InterPro" id="IPR001789">
    <property type="entry name" value="Sig_transdc_resp-reg_receiver"/>
</dbReference>
<dbReference type="Pfam" id="PF04397">
    <property type="entry name" value="LytTR"/>
    <property type="match status" value="1"/>
</dbReference>
<evidence type="ECO:0000259" key="4">
    <source>
        <dbReference type="PROSITE" id="PS50110"/>
    </source>
</evidence>
<keyword evidence="3" id="KW-0597">Phosphoprotein</keyword>
<accession>A0A9D2NI05</accession>
<dbReference type="Gene3D" id="3.40.50.2300">
    <property type="match status" value="1"/>
</dbReference>
<organism evidence="5 6">
    <name type="scientific">Candidatus Eisenbergiella merdavium</name>
    <dbReference type="NCBI Taxonomy" id="2838551"/>
    <lineage>
        <taxon>Bacteria</taxon>
        <taxon>Bacillati</taxon>
        <taxon>Bacillota</taxon>
        <taxon>Clostridia</taxon>
        <taxon>Lachnospirales</taxon>
        <taxon>Lachnospiraceae</taxon>
        <taxon>Eisenbergiella</taxon>
    </lineage>
</organism>
<protein>
    <recommendedName>
        <fullName evidence="1">Stage 0 sporulation protein A homolog</fullName>
    </recommendedName>
</protein>
<proteinExistence type="predicted"/>
<dbReference type="SUPFAM" id="SSF52172">
    <property type="entry name" value="CheY-like"/>
    <property type="match status" value="1"/>
</dbReference>
<feature type="modified residue" description="4-aspartylphosphate" evidence="3">
    <location>
        <position position="58"/>
    </location>
</feature>
<dbReference type="InterPro" id="IPR007492">
    <property type="entry name" value="LytTR_DNA-bd_dom"/>
</dbReference>
<dbReference type="GO" id="GO:0000156">
    <property type="term" value="F:phosphorelay response regulator activity"/>
    <property type="evidence" value="ECO:0007669"/>
    <property type="project" value="InterPro"/>
</dbReference>
<dbReference type="SMART" id="SM00448">
    <property type="entry name" value="REC"/>
    <property type="match status" value="1"/>
</dbReference>
<evidence type="ECO:0000313" key="6">
    <source>
        <dbReference type="Proteomes" id="UP000823891"/>
    </source>
</evidence>
<dbReference type="Gene3D" id="2.40.50.1020">
    <property type="entry name" value="LytTr DNA-binding domain"/>
    <property type="match status" value="1"/>
</dbReference>
<evidence type="ECO:0000256" key="1">
    <source>
        <dbReference type="ARBA" id="ARBA00018672"/>
    </source>
</evidence>
<comment type="function">
    <text evidence="2">May play the central regulatory role in sporulation. It may be an element of the effector pathway responsible for the activation of sporulation genes in response to nutritional stress. Spo0A may act in concert with spo0H (a sigma factor) to control the expression of some genes that are critical to the sporulation process.</text>
</comment>
<dbReference type="InterPro" id="IPR011006">
    <property type="entry name" value="CheY-like_superfamily"/>
</dbReference>
<feature type="domain" description="Response regulatory" evidence="4">
    <location>
        <begin position="5"/>
        <end position="121"/>
    </location>
</feature>
<reference evidence="5" key="2">
    <citation type="submission" date="2021-04" db="EMBL/GenBank/DDBJ databases">
        <authorList>
            <person name="Gilroy R."/>
        </authorList>
    </citation>
    <scope>NUCLEOTIDE SEQUENCE</scope>
    <source>
        <strain evidence="5">USAMLcec2-132</strain>
    </source>
</reference>
<evidence type="ECO:0000256" key="3">
    <source>
        <dbReference type="PROSITE-ProRule" id="PRU00169"/>
    </source>
</evidence>
<dbReference type="GO" id="GO:0003677">
    <property type="term" value="F:DNA binding"/>
    <property type="evidence" value="ECO:0007669"/>
    <property type="project" value="UniProtKB-KW"/>
</dbReference>
<gene>
    <name evidence="5" type="ORF">H9761_13735</name>
</gene>
<dbReference type="Proteomes" id="UP000823891">
    <property type="component" value="Unassembled WGS sequence"/>
</dbReference>
<dbReference type="Pfam" id="PF00072">
    <property type="entry name" value="Response_reg"/>
    <property type="match status" value="1"/>
</dbReference>
<evidence type="ECO:0000313" key="5">
    <source>
        <dbReference type="EMBL" id="HJC24744.1"/>
    </source>
</evidence>
<evidence type="ECO:0000256" key="2">
    <source>
        <dbReference type="ARBA" id="ARBA00024867"/>
    </source>
</evidence>
<reference evidence="5" key="1">
    <citation type="journal article" date="2021" name="PeerJ">
        <title>Extensive microbial diversity within the chicken gut microbiome revealed by metagenomics and culture.</title>
        <authorList>
            <person name="Gilroy R."/>
            <person name="Ravi A."/>
            <person name="Getino M."/>
            <person name="Pursley I."/>
            <person name="Horton D.L."/>
            <person name="Alikhan N.F."/>
            <person name="Baker D."/>
            <person name="Gharbi K."/>
            <person name="Hall N."/>
            <person name="Watson M."/>
            <person name="Adriaenssens E.M."/>
            <person name="Foster-Nyarko E."/>
            <person name="Jarju S."/>
            <person name="Secka A."/>
            <person name="Antonio M."/>
            <person name="Oren A."/>
            <person name="Chaudhuri R.R."/>
            <person name="La Ragione R."/>
            <person name="Hildebrand F."/>
            <person name="Pallen M.J."/>
        </authorList>
    </citation>
    <scope>NUCLEOTIDE SEQUENCE</scope>
    <source>
        <strain evidence="5">USAMLcec2-132</strain>
    </source>
</reference>
<sequence length="239" mass="27358">METIRTAICDDSAEEILELKKLIHSVGPSDIHLDAYTNAQTLLDRIDAGAGYDLVFLDIYMRDLNGIETAKELLKRLPDVEIVFVTVSREHAVDAFTVNALHYLLKPATPRQMDEIFTRYERKKERSGGVIIRSGKENFHLRADQIFYIQSQNNGTDIYTENGILHSGMKTATIGEQLPGVFLHIRRGMYINMNYIRRMETDSCVLKNGERVLLSRKGRAEIRGRYKEFIYGTIQGKEV</sequence>
<dbReference type="SMART" id="SM00850">
    <property type="entry name" value="LytTR"/>
    <property type="match status" value="1"/>
</dbReference>
<keyword evidence="5" id="KW-0238">DNA-binding</keyword>
<dbReference type="PROSITE" id="PS50110">
    <property type="entry name" value="RESPONSE_REGULATORY"/>
    <property type="match status" value="1"/>
</dbReference>
<name>A0A9D2NI05_9FIRM</name>
<comment type="caution">
    <text evidence="5">The sequence shown here is derived from an EMBL/GenBank/DDBJ whole genome shotgun (WGS) entry which is preliminary data.</text>
</comment>
<dbReference type="PANTHER" id="PTHR37299">
    <property type="entry name" value="TRANSCRIPTIONAL REGULATOR-RELATED"/>
    <property type="match status" value="1"/>
</dbReference>
<dbReference type="InterPro" id="IPR046947">
    <property type="entry name" value="LytR-like"/>
</dbReference>
<dbReference type="EMBL" id="DWWS01000047">
    <property type="protein sequence ID" value="HJC24744.1"/>
    <property type="molecule type" value="Genomic_DNA"/>
</dbReference>
<dbReference type="AlphaFoldDB" id="A0A9D2NI05"/>
<dbReference type="PANTHER" id="PTHR37299:SF1">
    <property type="entry name" value="STAGE 0 SPORULATION PROTEIN A HOMOLOG"/>
    <property type="match status" value="1"/>
</dbReference>